<dbReference type="GO" id="GO:0005506">
    <property type="term" value="F:iron ion binding"/>
    <property type="evidence" value="ECO:0007669"/>
    <property type="project" value="InterPro"/>
</dbReference>
<evidence type="ECO:0000256" key="2">
    <source>
        <dbReference type="ARBA" id="ARBA00004174"/>
    </source>
</evidence>
<dbReference type="FunFam" id="1.10.630.10:FF:000042">
    <property type="entry name" value="Cytochrome P450"/>
    <property type="match status" value="1"/>
</dbReference>
<dbReference type="PRINTS" id="PR00385">
    <property type="entry name" value="P450"/>
</dbReference>
<keyword evidence="9 13" id="KW-0560">Oxidoreductase</keyword>
<evidence type="ECO:0000256" key="5">
    <source>
        <dbReference type="ARBA" id="ARBA00022617"/>
    </source>
</evidence>
<keyword evidence="6 13" id="KW-0479">Metal-binding</keyword>
<dbReference type="Pfam" id="PF00067">
    <property type="entry name" value="p450"/>
    <property type="match status" value="2"/>
</dbReference>
<evidence type="ECO:0000256" key="4">
    <source>
        <dbReference type="ARBA" id="ARBA00010617"/>
    </source>
</evidence>
<keyword evidence="11 13" id="KW-0503">Monooxygenase</keyword>
<comment type="cofactor">
    <cofactor evidence="1">
        <name>heme</name>
        <dbReference type="ChEBI" id="CHEBI:30413"/>
    </cofactor>
</comment>
<accession>A0AAW1CYB4</accession>
<dbReference type="Proteomes" id="UP001461498">
    <property type="component" value="Unassembled WGS sequence"/>
</dbReference>
<comment type="caution">
    <text evidence="14">The sequence shown here is derived from an EMBL/GenBank/DDBJ whole genome shotgun (WGS) entry which is preliminary data.</text>
</comment>
<dbReference type="InterPro" id="IPR001128">
    <property type="entry name" value="Cyt_P450"/>
</dbReference>
<dbReference type="SUPFAM" id="SSF48264">
    <property type="entry name" value="Cytochrome P450"/>
    <property type="match status" value="2"/>
</dbReference>
<reference evidence="14 15" key="1">
    <citation type="submission" date="2022-12" db="EMBL/GenBank/DDBJ databases">
        <title>Chromosome-level genome assembly of true bugs.</title>
        <authorList>
            <person name="Ma L."/>
            <person name="Li H."/>
        </authorList>
    </citation>
    <scope>NUCLEOTIDE SEQUENCE [LARGE SCALE GENOMIC DNA]</scope>
    <source>
        <strain evidence="14">Lab_2022b</strain>
    </source>
</reference>
<keyword evidence="15" id="KW-1185">Reference proteome</keyword>
<organism evidence="14 15">
    <name type="scientific">Rhynocoris fuscipes</name>
    <dbReference type="NCBI Taxonomy" id="488301"/>
    <lineage>
        <taxon>Eukaryota</taxon>
        <taxon>Metazoa</taxon>
        <taxon>Ecdysozoa</taxon>
        <taxon>Arthropoda</taxon>
        <taxon>Hexapoda</taxon>
        <taxon>Insecta</taxon>
        <taxon>Pterygota</taxon>
        <taxon>Neoptera</taxon>
        <taxon>Paraneoptera</taxon>
        <taxon>Hemiptera</taxon>
        <taxon>Heteroptera</taxon>
        <taxon>Panheteroptera</taxon>
        <taxon>Cimicomorpha</taxon>
        <taxon>Reduviidae</taxon>
        <taxon>Harpactorinae</taxon>
        <taxon>Harpactorini</taxon>
        <taxon>Rhynocoris</taxon>
    </lineage>
</organism>
<keyword evidence="8" id="KW-0492">Microsome</keyword>
<dbReference type="Gene3D" id="1.10.630.10">
    <property type="entry name" value="Cytochrome P450"/>
    <property type="match status" value="2"/>
</dbReference>
<evidence type="ECO:0000256" key="9">
    <source>
        <dbReference type="ARBA" id="ARBA00023002"/>
    </source>
</evidence>
<protein>
    <recommendedName>
        <fullName evidence="16">Cytochrome P450</fullName>
    </recommendedName>
</protein>
<evidence type="ECO:0000313" key="15">
    <source>
        <dbReference type="Proteomes" id="UP001461498"/>
    </source>
</evidence>
<name>A0AAW1CYB4_9HEMI</name>
<dbReference type="GO" id="GO:0004497">
    <property type="term" value="F:monooxygenase activity"/>
    <property type="evidence" value="ECO:0007669"/>
    <property type="project" value="UniProtKB-KW"/>
</dbReference>
<evidence type="ECO:0000256" key="10">
    <source>
        <dbReference type="ARBA" id="ARBA00023004"/>
    </source>
</evidence>
<evidence type="ECO:0000256" key="3">
    <source>
        <dbReference type="ARBA" id="ARBA00004406"/>
    </source>
</evidence>
<dbReference type="InterPro" id="IPR002401">
    <property type="entry name" value="Cyt_P450_E_grp-I"/>
</dbReference>
<comment type="similarity">
    <text evidence="4 13">Belongs to the cytochrome P450 family.</text>
</comment>
<keyword evidence="5 13" id="KW-0349">Heme</keyword>
<dbReference type="GO" id="GO:0005789">
    <property type="term" value="C:endoplasmic reticulum membrane"/>
    <property type="evidence" value="ECO:0007669"/>
    <property type="project" value="UniProtKB-SubCell"/>
</dbReference>
<sequence length="625" mass="72787">MSDEQLTGHAVTFLTAGFEGMTNTMLYTLYEISKHQEIQDKIRQEILNNLNNQDGGEDLNYDVIKKLNYMEQCIKEAMRKYSPSPMLMRMCTKDYTFPNGYTINAGEHVIIPIRYIHYNPKYYPDPEKYDPERFNPDNNLRSCAFIPFGDGPRICIGNALPVILRSKSLGQHLADLCKKYPNEELIGYYDFMSPTLLINDVETIERILIKDFVHFTDHGFPVDEERNPLDANIFNMTGKRWKAVRNKLSPVFTTGKLRLMFDSIAECGDRLVKQLENRDEAEMRDVLGRFAMDVIGSCAFGLEAKNLEKPDNEFRKMTKGAFEKSTLILIQFIIMTHFPALNKLFNFTFRSLQDSPKYYTGVIRDTMKYRRENGYKRNDFLQLMIQLQDKGYVEMLTKDPDDDYLGIDKNELSTEKFELNNEQITGLALTFLTAGFEGVTWTMMYSLYELSKEPEIQEKVRQEIMEQVKKAGSLSYDAIREMTYLEQCIKEAMRINSLGQNIFRVCTKDYTFPNGLEIKVNQRLIISMLSVHYNETYFPEPEKFAPERFDPDNSIPPCTYMPFGNGPRMCIAMRFALLEVKYCIAKLLMNYRFRISPKTKEPLTVNPRSILRTPKERVIFTITKV</sequence>
<keyword evidence="7" id="KW-0256">Endoplasmic reticulum</keyword>
<evidence type="ECO:0000256" key="8">
    <source>
        <dbReference type="ARBA" id="ARBA00022848"/>
    </source>
</evidence>
<dbReference type="PANTHER" id="PTHR24292">
    <property type="entry name" value="CYTOCHROME P450"/>
    <property type="match status" value="1"/>
</dbReference>
<dbReference type="PRINTS" id="PR00463">
    <property type="entry name" value="EP450I"/>
</dbReference>
<keyword evidence="12" id="KW-0472">Membrane</keyword>
<dbReference type="InterPro" id="IPR036396">
    <property type="entry name" value="Cyt_P450_sf"/>
</dbReference>
<dbReference type="GO" id="GO:0016705">
    <property type="term" value="F:oxidoreductase activity, acting on paired donors, with incorporation or reduction of molecular oxygen"/>
    <property type="evidence" value="ECO:0007669"/>
    <property type="project" value="InterPro"/>
</dbReference>
<keyword evidence="10 13" id="KW-0408">Iron</keyword>
<dbReference type="PANTHER" id="PTHR24292:SF100">
    <property type="entry name" value="CYTOCHROME P450 6A16, ISOFORM B-RELATED"/>
    <property type="match status" value="1"/>
</dbReference>
<evidence type="ECO:0000313" key="14">
    <source>
        <dbReference type="EMBL" id="KAK9501858.1"/>
    </source>
</evidence>
<evidence type="ECO:0000256" key="7">
    <source>
        <dbReference type="ARBA" id="ARBA00022824"/>
    </source>
</evidence>
<dbReference type="InterPro" id="IPR017972">
    <property type="entry name" value="Cyt_P450_CS"/>
</dbReference>
<evidence type="ECO:0008006" key="16">
    <source>
        <dbReference type="Google" id="ProtNLM"/>
    </source>
</evidence>
<dbReference type="GO" id="GO:0020037">
    <property type="term" value="F:heme binding"/>
    <property type="evidence" value="ECO:0007669"/>
    <property type="project" value="InterPro"/>
</dbReference>
<evidence type="ECO:0000256" key="6">
    <source>
        <dbReference type="ARBA" id="ARBA00022723"/>
    </source>
</evidence>
<evidence type="ECO:0000256" key="11">
    <source>
        <dbReference type="ARBA" id="ARBA00023033"/>
    </source>
</evidence>
<evidence type="ECO:0000256" key="1">
    <source>
        <dbReference type="ARBA" id="ARBA00001971"/>
    </source>
</evidence>
<dbReference type="EMBL" id="JAPXFL010000009">
    <property type="protein sequence ID" value="KAK9501858.1"/>
    <property type="molecule type" value="Genomic_DNA"/>
</dbReference>
<comment type="subcellular location">
    <subcellularLocation>
        <location evidence="3">Endoplasmic reticulum membrane</location>
        <topology evidence="3">Peripheral membrane protein</topology>
    </subcellularLocation>
    <subcellularLocation>
        <location evidence="2">Microsome membrane</location>
        <topology evidence="2">Peripheral membrane protein</topology>
    </subcellularLocation>
</comment>
<dbReference type="AlphaFoldDB" id="A0AAW1CYB4"/>
<proteinExistence type="inferred from homology"/>
<dbReference type="InterPro" id="IPR050476">
    <property type="entry name" value="Insect_CytP450_Detox"/>
</dbReference>
<gene>
    <name evidence="14" type="ORF">O3M35_012509</name>
</gene>
<dbReference type="CDD" id="cd11056">
    <property type="entry name" value="CYP6-like"/>
    <property type="match status" value="1"/>
</dbReference>
<dbReference type="PROSITE" id="PS00086">
    <property type="entry name" value="CYTOCHROME_P450"/>
    <property type="match status" value="2"/>
</dbReference>
<evidence type="ECO:0000256" key="13">
    <source>
        <dbReference type="RuleBase" id="RU000461"/>
    </source>
</evidence>
<evidence type="ECO:0000256" key="12">
    <source>
        <dbReference type="ARBA" id="ARBA00023136"/>
    </source>
</evidence>